<evidence type="ECO:0000256" key="1">
    <source>
        <dbReference type="ARBA" id="ARBA00004117"/>
    </source>
</evidence>
<dbReference type="RefSeq" id="WP_034961197.1">
    <property type="nucleotide sequence ID" value="NZ_JMIW01000006.1"/>
</dbReference>
<dbReference type="AlphaFoldDB" id="A0A074MBP6"/>
<accession>A0A074MBP6</accession>
<dbReference type="SUPFAM" id="SSF117143">
    <property type="entry name" value="Flagellar hook protein flgE"/>
    <property type="match status" value="1"/>
</dbReference>
<feature type="domain" description="Flagellar basal body rod protein N-terminal" evidence="8">
    <location>
        <begin position="6"/>
        <end position="36"/>
    </location>
</feature>
<comment type="subcellular location">
    <subcellularLocation>
        <location evidence="1 7">Bacterial flagellum basal body</location>
    </subcellularLocation>
</comment>
<dbReference type="Pfam" id="PF00460">
    <property type="entry name" value="Flg_bb_rod"/>
    <property type="match status" value="1"/>
</dbReference>
<dbReference type="InterPro" id="IPR012834">
    <property type="entry name" value="FlgG_G_neg"/>
</dbReference>
<dbReference type="PANTHER" id="PTHR30435">
    <property type="entry name" value="FLAGELLAR PROTEIN"/>
    <property type="match status" value="1"/>
</dbReference>
<evidence type="ECO:0000256" key="7">
    <source>
        <dbReference type="RuleBase" id="RU362116"/>
    </source>
</evidence>
<dbReference type="PANTHER" id="PTHR30435:SF19">
    <property type="entry name" value="FLAGELLAR BASAL-BODY ROD PROTEIN FLGG"/>
    <property type="match status" value="1"/>
</dbReference>
<dbReference type="InterPro" id="IPR037925">
    <property type="entry name" value="FlgE/F/G-like"/>
</dbReference>
<dbReference type="InterPro" id="IPR053967">
    <property type="entry name" value="LlgE_F_G-like_D1"/>
</dbReference>
<dbReference type="InterPro" id="IPR020013">
    <property type="entry name" value="Flagellar_FlgE/F/G"/>
</dbReference>
<comment type="subunit">
    <text evidence="7">The basal body constitutes a major portion of the flagellar organelle and consists of four rings (L,P,S, and M) mounted on a central rod. The rod consists of about 26 subunits of FlgG in the distal portion, and FlgB, FlgC and FlgF are thought to build up the proximal portion of the rod with about 6 subunits each.</text>
</comment>
<evidence type="ECO:0000259" key="8">
    <source>
        <dbReference type="Pfam" id="PF00460"/>
    </source>
</evidence>
<evidence type="ECO:0000259" key="9">
    <source>
        <dbReference type="Pfam" id="PF06429"/>
    </source>
</evidence>
<comment type="similarity">
    <text evidence="2 7">Belongs to the flagella basal body rod proteins family.</text>
</comment>
<dbReference type="GO" id="GO:0071978">
    <property type="term" value="P:bacterial-type flagellum-dependent swarming motility"/>
    <property type="evidence" value="ECO:0007669"/>
    <property type="project" value="TreeGrafter"/>
</dbReference>
<dbReference type="STRING" id="1044.EH31_14700"/>
<dbReference type="Pfam" id="PF22692">
    <property type="entry name" value="LlgE_F_G_D1"/>
    <property type="match status" value="1"/>
</dbReference>
<dbReference type="NCBIfam" id="TIGR03506">
    <property type="entry name" value="FlgEFG_subfam"/>
    <property type="match status" value="2"/>
</dbReference>
<dbReference type="InterPro" id="IPR001444">
    <property type="entry name" value="Flag_bb_rod_N"/>
</dbReference>
<dbReference type="Pfam" id="PF06429">
    <property type="entry name" value="Flg_bbr_C"/>
    <property type="match status" value="1"/>
</dbReference>
<sequence length="263" mass="27679">MPTSALHVAKTGLEAQDARMRVIANNLANIGTSGFKRDRVDFATLAYQENRVAGQQSTNQTAFAVGLNLGTGVQIQGTSRINSQGTLNQTGNTLDVAMDGPGFFQVEIPPNGQIGYTRAGNFNLSAQGNLVTAQGFQLNPPIQVPQGARSIQIAPDGTVSAQQDGQAAPIQLGQLQIANFINPAGLQAIGDNFLIETAASGPADVGPAGTFGRGNIRQGMLEGSNVNVVEELVEMIEAQRAYEINSRMVSAVDEMLRNANQTL</sequence>
<gene>
    <name evidence="11" type="primary">flgG</name>
    <name evidence="11" type="ORF">EH31_14700</name>
</gene>
<feature type="domain" description="Flagellar hook protein FlgE/F/G-like D1" evidence="10">
    <location>
        <begin position="97"/>
        <end position="161"/>
    </location>
</feature>
<organism evidence="11 12">
    <name type="scientific">Erythrobacter longus</name>
    <dbReference type="NCBI Taxonomy" id="1044"/>
    <lineage>
        <taxon>Bacteria</taxon>
        <taxon>Pseudomonadati</taxon>
        <taxon>Pseudomonadota</taxon>
        <taxon>Alphaproteobacteria</taxon>
        <taxon>Sphingomonadales</taxon>
        <taxon>Erythrobacteraceae</taxon>
        <taxon>Erythrobacter/Porphyrobacter group</taxon>
        <taxon>Erythrobacter</taxon>
    </lineage>
</organism>
<evidence type="ECO:0000256" key="4">
    <source>
        <dbReference type="ARBA" id="ARBA00023143"/>
    </source>
</evidence>
<evidence type="ECO:0000256" key="5">
    <source>
        <dbReference type="ARBA" id="ARBA00032912"/>
    </source>
</evidence>
<evidence type="ECO:0000256" key="3">
    <source>
        <dbReference type="ARBA" id="ARBA00017948"/>
    </source>
</evidence>
<evidence type="ECO:0000256" key="2">
    <source>
        <dbReference type="ARBA" id="ARBA00009677"/>
    </source>
</evidence>
<keyword evidence="11" id="KW-0282">Flagellum</keyword>
<keyword evidence="12" id="KW-1185">Reference proteome</keyword>
<dbReference type="OrthoDB" id="9804559at2"/>
<dbReference type="Proteomes" id="UP000027647">
    <property type="component" value="Unassembled WGS sequence"/>
</dbReference>
<proteinExistence type="inferred from homology"/>
<keyword evidence="4 7" id="KW-0975">Bacterial flagellum</keyword>
<reference evidence="11 12" key="1">
    <citation type="submission" date="2014-04" db="EMBL/GenBank/DDBJ databases">
        <title>A comprehensive comparison of genomes of Erythrobacter spp. strains.</title>
        <authorList>
            <person name="Zheng Q."/>
        </authorList>
    </citation>
    <scope>NUCLEOTIDE SEQUENCE [LARGE SCALE GENOMIC DNA]</scope>
    <source>
        <strain evidence="11 12">DSM 6997</strain>
    </source>
</reference>
<dbReference type="NCBIfam" id="TIGR02488">
    <property type="entry name" value="flgG_G_neg"/>
    <property type="match status" value="1"/>
</dbReference>
<keyword evidence="11" id="KW-0969">Cilium</keyword>
<evidence type="ECO:0000313" key="12">
    <source>
        <dbReference type="Proteomes" id="UP000027647"/>
    </source>
</evidence>
<evidence type="ECO:0000313" key="11">
    <source>
        <dbReference type="EMBL" id="KEO89273.1"/>
    </source>
</evidence>
<keyword evidence="11" id="KW-0966">Cell projection</keyword>
<name>A0A074MBP6_ERYLO</name>
<evidence type="ECO:0000256" key="6">
    <source>
        <dbReference type="NCBIfam" id="TIGR02488"/>
    </source>
</evidence>
<feature type="domain" description="Flagellar basal-body/hook protein C-terminal" evidence="9">
    <location>
        <begin position="217"/>
        <end position="261"/>
    </location>
</feature>
<dbReference type="EMBL" id="JMIW01000006">
    <property type="protein sequence ID" value="KEO89273.1"/>
    <property type="molecule type" value="Genomic_DNA"/>
</dbReference>
<comment type="caution">
    <text evidence="11">The sequence shown here is derived from an EMBL/GenBank/DDBJ whole genome shotgun (WGS) entry which is preliminary data.</text>
</comment>
<dbReference type="GO" id="GO:0009426">
    <property type="term" value="C:bacterial-type flagellum basal body, distal rod"/>
    <property type="evidence" value="ECO:0007669"/>
    <property type="project" value="UniProtKB-UniRule"/>
</dbReference>
<dbReference type="eggNOG" id="COG4786">
    <property type="taxonomic scope" value="Bacteria"/>
</dbReference>
<dbReference type="InterPro" id="IPR010930">
    <property type="entry name" value="Flg_bb/hook_C_dom"/>
</dbReference>
<protein>
    <recommendedName>
        <fullName evidence="3 6">Flagellar basal-body rod protein FlgG</fullName>
    </recommendedName>
    <alternativeName>
        <fullName evidence="5 7">Distal rod protein</fullName>
    </alternativeName>
</protein>
<evidence type="ECO:0000259" key="10">
    <source>
        <dbReference type="Pfam" id="PF22692"/>
    </source>
</evidence>